<dbReference type="CDD" id="cd07294">
    <property type="entry name" value="PX_SNX12"/>
    <property type="match status" value="1"/>
</dbReference>
<evidence type="ECO:0000256" key="6">
    <source>
        <dbReference type="ARBA" id="ARBA00023121"/>
    </source>
</evidence>
<dbReference type="PROSITE" id="PS50195">
    <property type="entry name" value="PX"/>
    <property type="match status" value="1"/>
</dbReference>
<dbReference type="Gene3D" id="3.30.1520.10">
    <property type="entry name" value="Phox-like domain"/>
    <property type="match status" value="1"/>
</dbReference>
<keyword evidence="11" id="KW-1185">Reference proteome</keyword>
<keyword evidence="4" id="KW-0653">Protein transport</keyword>
<dbReference type="GeneTree" id="ENSGT00940000153609"/>
<evidence type="ECO:0000256" key="5">
    <source>
        <dbReference type="ARBA" id="ARBA00022990"/>
    </source>
</evidence>
<evidence type="ECO:0000256" key="4">
    <source>
        <dbReference type="ARBA" id="ARBA00022927"/>
    </source>
</evidence>
<sequence>MSEAAVADTRRLNAKPQDLTDAYGPPSNFLEIDIFNPQTVGMGRARYTSYELRMRTNLPIFKLKESCVRRRYSDFEWLKNELERDSKIVVPPLPGKALKRQLPFRGDEGIFEESFIEERRQGLEQFINKIAGHPLAQNERCLHMFLQEETIDRNYVPGKVNLHVQYPGTRLKPTSPARSRLQFASGALKQAQPSGNPKLASQDREMKTAAKVGSHKQPSSRLSTGIPIMASRSSLQPSEKVIPSKRFCLNKGSTTQELVYNRNQELKENSESNERLVAASIVLGAGEQYGDINDQTWVCAKSSLSSELAPGLTSWCEDTVPAEQSAGDQLSKELERVKQELEQVKGELAEKTAQCKTYQQTISSLEAQLRAAGMIPAFIQESI</sequence>
<dbReference type="GO" id="GO:0051246">
    <property type="term" value="P:regulation of protein metabolic process"/>
    <property type="evidence" value="ECO:0007669"/>
    <property type="project" value="UniProtKB-ARBA"/>
</dbReference>
<dbReference type="InterPro" id="IPR036871">
    <property type="entry name" value="PX_dom_sf"/>
</dbReference>
<dbReference type="PANTHER" id="PTHR45963:SF3">
    <property type="entry name" value="SORTING NEXIN-12"/>
    <property type="match status" value="1"/>
</dbReference>
<organism evidence="10 11">
    <name type="scientific">Taeniopygia guttata</name>
    <name type="common">Zebra finch</name>
    <name type="synonym">Poephila guttata</name>
    <dbReference type="NCBI Taxonomy" id="59729"/>
    <lineage>
        <taxon>Eukaryota</taxon>
        <taxon>Metazoa</taxon>
        <taxon>Chordata</taxon>
        <taxon>Craniata</taxon>
        <taxon>Vertebrata</taxon>
        <taxon>Euteleostomi</taxon>
        <taxon>Archelosauria</taxon>
        <taxon>Archosauria</taxon>
        <taxon>Dinosauria</taxon>
        <taxon>Saurischia</taxon>
        <taxon>Theropoda</taxon>
        <taxon>Coelurosauria</taxon>
        <taxon>Aves</taxon>
        <taxon>Neognathae</taxon>
        <taxon>Neoaves</taxon>
        <taxon>Telluraves</taxon>
        <taxon>Australaves</taxon>
        <taxon>Passeriformes</taxon>
        <taxon>Passeroidea</taxon>
        <taxon>Estrildidae</taxon>
        <taxon>Estrildinae</taxon>
        <taxon>Taeniopygia</taxon>
    </lineage>
</organism>
<evidence type="ECO:0000256" key="7">
    <source>
        <dbReference type="SAM" id="Coils"/>
    </source>
</evidence>
<evidence type="ECO:0000256" key="2">
    <source>
        <dbReference type="ARBA" id="ARBA00022448"/>
    </source>
</evidence>
<dbReference type="AlphaFoldDB" id="H0ZAA4"/>
<dbReference type="GO" id="GO:0032266">
    <property type="term" value="F:phosphatidylinositol-3-phosphate binding"/>
    <property type="evidence" value="ECO:0007669"/>
    <property type="project" value="TreeGrafter"/>
</dbReference>
<dbReference type="Proteomes" id="UP000007754">
    <property type="component" value="Chromosome 4A"/>
</dbReference>
<dbReference type="HOGENOM" id="CLU_2596189_0_0_1"/>
<dbReference type="InterPro" id="IPR001683">
    <property type="entry name" value="PX_dom"/>
</dbReference>
<dbReference type="InterPro" id="IPR051074">
    <property type="entry name" value="Sorting_Nexin"/>
</dbReference>
<feature type="coiled-coil region" evidence="7">
    <location>
        <begin position="327"/>
        <end position="368"/>
    </location>
</feature>
<keyword evidence="5" id="KW-0007">Acetylation</keyword>
<evidence type="ECO:0000313" key="10">
    <source>
        <dbReference type="Ensembl" id="ENSTGUP00000007508.2"/>
    </source>
</evidence>
<feature type="region of interest" description="Disordered" evidence="8">
    <location>
        <begin position="186"/>
        <end position="223"/>
    </location>
</feature>
<evidence type="ECO:0000256" key="8">
    <source>
        <dbReference type="SAM" id="MobiDB-lite"/>
    </source>
</evidence>
<keyword evidence="6" id="KW-0446">Lipid-binding</keyword>
<accession>H0ZAA4</accession>
<dbReference type="GO" id="GO:0051223">
    <property type="term" value="P:regulation of protein transport"/>
    <property type="evidence" value="ECO:0007669"/>
    <property type="project" value="UniProtKB-ARBA"/>
</dbReference>
<evidence type="ECO:0000259" key="9">
    <source>
        <dbReference type="PROSITE" id="PS50195"/>
    </source>
</evidence>
<comment type="similarity">
    <text evidence="1">Belongs to the sorting nexin family.</text>
</comment>
<keyword evidence="7" id="KW-0175">Coiled coil</keyword>
<dbReference type="FunFam" id="3.30.1520.10:FF:000002">
    <property type="entry name" value="Sorting nexin 12"/>
    <property type="match status" value="1"/>
</dbReference>
<dbReference type="Pfam" id="PF00787">
    <property type="entry name" value="PX"/>
    <property type="match status" value="1"/>
</dbReference>
<proteinExistence type="inferred from homology"/>
<dbReference type="GO" id="GO:0034499">
    <property type="term" value="P:late endosome to Golgi transport"/>
    <property type="evidence" value="ECO:0007669"/>
    <property type="project" value="TreeGrafter"/>
</dbReference>
<reference evidence="10" key="2">
    <citation type="submission" date="2025-08" db="UniProtKB">
        <authorList>
            <consortium name="Ensembl"/>
        </authorList>
    </citation>
    <scope>IDENTIFICATION</scope>
</reference>
<evidence type="ECO:0000313" key="11">
    <source>
        <dbReference type="Proteomes" id="UP000007754"/>
    </source>
</evidence>
<dbReference type="SMART" id="SM00312">
    <property type="entry name" value="PX"/>
    <property type="match status" value="1"/>
</dbReference>
<evidence type="ECO:0000256" key="3">
    <source>
        <dbReference type="ARBA" id="ARBA00022553"/>
    </source>
</evidence>
<dbReference type="GO" id="GO:0030904">
    <property type="term" value="C:retromer complex"/>
    <property type="evidence" value="ECO:0007669"/>
    <property type="project" value="TreeGrafter"/>
</dbReference>
<evidence type="ECO:0000256" key="1">
    <source>
        <dbReference type="ARBA" id="ARBA00010883"/>
    </source>
</evidence>
<dbReference type="PANTHER" id="PTHR45963">
    <property type="entry name" value="RE52028P"/>
    <property type="match status" value="1"/>
</dbReference>
<protein>
    <submittedName>
        <fullName evidence="10">Sorting nexin 12</fullName>
    </submittedName>
</protein>
<feature type="domain" description="PX" evidence="9">
    <location>
        <begin position="28"/>
        <end position="152"/>
    </location>
</feature>
<dbReference type="InParanoid" id="H0ZAA4"/>
<dbReference type="Ensembl" id="ENSTGUT00000007585.2">
    <property type="protein sequence ID" value="ENSTGUP00000007508.2"/>
    <property type="gene ID" value="ENSTGUG00000007293.2"/>
</dbReference>
<gene>
    <name evidence="10" type="primary">LOC105759174</name>
</gene>
<keyword evidence="2" id="KW-0813">Transport</keyword>
<name>H0ZAA4_TAEGU</name>
<dbReference type="SUPFAM" id="SSF64268">
    <property type="entry name" value="PX domain"/>
    <property type="match status" value="1"/>
</dbReference>
<dbReference type="GO" id="GO:0032456">
    <property type="term" value="P:endocytic recycling"/>
    <property type="evidence" value="ECO:0007669"/>
    <property type="project" value="TreeGrafter"/>
</dbReference>
<reference evidence="10 11" key="1">
    <citation type="journal article" date="2010" name="Nature">
        <title>The genome of a songbird.</title>
        <authorList>
            <person name="Warren W.C."/>
            <person name="Clayton D.F."/>
            <person name="Ellegren H."/>
            <person name="Arnold A.P."/>
            <person name="Hillier L.W."/>
            <person name="Kunstner A."/>
            <person name="Searle S."/>
            <person name="White S."/>
            <person name="Vilella A.J."/>
            <person name="Fairley S."/>
            <person name="Heger A."/>
            <person name="Kong L."/>
            <person name="Ponting C.P."/>
            <person name="Jarvis E.D."/>
            <person name="Mello C.V."/>
            <person name="Minx P."/>
            <person name="Lovell P."/>
            <person name="Velho T.A."/>
            <person name="Ferris M."/>
            <person name="Balakrishnan C.N."/>
            <person name="Sinha S."/>
            <person name="Blatti C."/>
            <person name="London S.E."/>
            <person name="Li Y."/>
            <person name="Lin Y.C."/>
            <person name="George J."/>
            <person name="Sweedler J."/>
            <person name="Southey B."/>
            <person name="Gunaratne P."/>
            <person name="Watson M."/>
            <person name="Nam K."/>
            <person name="Backstrom N."/>
            <person name="Smeds L."/>
            <person name="Nabholz B."/>
            <person name="Itoh Y."/>
            <person name="Whitney O."/>
            <person name="Pfenning A.R."/>
            <person name="Howard J."/>
            <person name="Volker M."/>
            <person name="Skinner B.M."/>
            <person name="Griffin D.K."/>
            <person name="Ye L."/>
            <person name="McLaren W.M."/>
            <person name="Flicek P."/>
            <person name="Quesada V."/>
            <person name="Velasco G."/>
            <person name="Lopez-Otin C."/>
            <person name="Puente X.S."/>
            <person name="Olender T."/>
            <person name="Lancet D."/>
            <person name="Smit A.F."/>
            <person name="Hubley R."/>
            <person name="Konkel M.K."/>
            <person name="Walker J.A."/>
            <person name="Batzer M.A."/>
            <person name="Gu W."/>
            <person name="Pollock D.D."/>
            <person name="Chen L."/>
            <person name="Cheng Z."/>
            <person name="Eichler E.E."/>
            <person name="Stapley J."/>
            <person name="Slate J."/>
            <person name="Ekblom R."/>
            <person name="Birkhead T."/>
            <person name="Burke T."/>
            <person name="Burt D."/>
            <person name="Scharff C."/>
            <person name="Adam I."/>
            <person name="Richard H."/>
            <person name="Sultan M."/>
            <person name="Soldatov A."/>
            <person name="Lehrach H."/>
            <person name="Edwards S.V."/>
            <person name="Yang S.P."/>
            <person name="Li X."/>
            <person name="Graves T."/>
            <person name="Fulton L."/>
            <person name="Nelson J."/>
            <person name="Chinwalla A."/>
            <person name="Hou S."/>
            <person name="Mardis E.R."/>
            <person name="Wilson R.K."/>
        </authorList>
    </citation>
    <scope>NUCLEOTIDE SEQUENCE [LARGE SCALE GENOMIC DNA]</scope>
</reference>
<keyword evidence="3" id="KW-0597">Phosphoprotein</keyword>
<dbReference type="GO" id="GO:0015031">
    <property type="term" value="P:protein transport"/>
    <property type="evidence" value="ECO:0007669"/>
    <property type="project" value="UniProtKB-KW"/>
</dbReference>
<reference evidence="10" key="3">
    <citation type="submission" date="2025-09" db="UniProtKB">
        <authorList>
            <consortium name="Ensembl"/>
        </authorList>
    </citation>
    <scope>IDENTIFICATION</scope>
</reference>
<dbReference type="GO" id="GO:0031901">
    <property type="term" value="C:early endosome membrane"/>
    <property type="evidence" value="ECO:0007669"/>
    <property type="project" value="TreeGrafter"/>
</dbReference>